<dbReference type="Proteomes" id="UP000272908">
    <property type="component" value="Unassembled WGS sequence"/>
</dbReference>
<dbReference type="AlphaFoldDB" id="A0A3B0M9U3"/>
<name>A0A3B0M9U3_9RHOB</name>
<feature type="domain" description="Flagellar protein FlgJ N-terminal" evidence="1">
    <location>
        <begin position="32"/>
        <end position="79"/>
    </location>
</feature>
<accession>A0A3B0M9U3</accession>
<evidence type="ECO:0000313" key="3">
    <source>
        <dbReference type="Proteomes" id="UP000272908"/>
    </source>
</evidence>
<evidence type="ECO:0000313" key="2">
    <source>
        <dbReference type="EMBL" id="SUZ32150.1"/>
    </source>
</evidence>
<evidence type="ECO:0000259" key="1">
    <source>
        <dbReference type="Pfam" id="PF10135"/>
    </source>
</evidence>
<dbReference type="OrthoDB" id="7690273at2"/>
<keyword evidence="3" id="KW-1185">Reference proteome</keyword>
<organism evidence="2 3">
    <name type="scientific">Roseinatronobacter ekhonensis</name>
    <dbReference type="NCBI Taxonomy" id="254356"/>
    <lineage>
        <taxon>Bacteria</taxon>
        <taxon>Pseudomonadati</taxon>
        <taxon>Pseudomonadota</taxon>
        <taxon>Alphaproteobacteria</taxon>
        <taxon>Rhodobacterales</taxon>
        <taxon>Paracoccaceae</taxon>
        <taxon>Roseinatronobacter</taxon>
    </lineage>
</organism>
<reference evidence="3" key="1">
    <citation type="submission" date="2018-08" db="EMBL/GenBank/DDBJ databases">
        <authorList>
            <person name="Rodrigo-Torres L."/>
            <person name="Arahal R. D."/>
            <person name="Lucena T."/>
        </authorList>
    </citation>
    <scope>NUCLEOTIDE SEQUENCE [LARGE SCALE GENOMIC DNA]</scope>
    <source>
        <strain evidence="3">CECT 7235</strain>
    </source>
</reference>
<gene>
    <name evidence="2" type="ORF">ROE7235_01904</name>
</gene>
<proteinExistence type="predicted"/>
<dbReference type="RefSeq" id="WP_121094979.1">
    <property type="nucleotide sequence ID" value="NZ_UIHC01000016.1"/>
</dbReference>
<protein>
    <recommendedName>
        <fullName evidence="1">Flagellar protein FlgJ N-terminal domain-containing protein</fullName>
    </recommendedName>
</protein>
<dbReference type="Pfam" id="PF10135">
    <property type="entry name" value="Rod-binding"/>
    <property type="match status" value="1"/>
</dbReference>
<dbReference type="InterPro" id="IPR019301">
    <property type="entry name" value="Flagellar_prot_FlgJ_N"/>
</dbReference>
<sequence length="90" mass="9155">MIESVTALSRPTLPAGKLQTVANQFEAVFLAQMLSAAGAGSASSEGGIGEAQFSSFLLNAQAQQIADRGGVGLAEVIIRHYTSDSVEGGT</sequence>
<dbReference type="EMBL" id="UIHC01000016">
    <property type="protein sequence ID" value="SUZ32150.1"/>
    <property type="molecule type" value="Genomic_DNA"/>
</dbReference>